<feature type="compositionally biased region" description="Polar residues" evidence="1">
    <location>
        <begin position="198"/>
        <end position="212"/>
    </location>
</feature>
<dbReference type="InterPro" id="IPR050754">
    <property type="entry name" value="FKBP4/5/8-like"/>
</dbReference>
<gene>
    <name evidence="2" type="ORF">QR680_013241</name>
</gene>
<dbReference type="SUPFAM" id="SSF48452">
    <property type="entry name" value="TPR-like"/>
    <property type="match status" value="1"/>
</dbReference>
<feature type="region of interest" description="Disordered" evidence="1">
    <location>
        <begin position="193"/>
        <end position="212"/>
    </location>
</feature>
<evidence type="ECO:0008006" key="4">
    <source>
        <dbReference type="Google" id="ProtNLM"/>
    </source>
</evidence>
<dbReference type="EMBL" id="JAUCMV010000002">
    <property type="protein sequence ID" value="KAK0417850.1"/>
    <property type="molecule type" value="Genomic_DNA"/>
</dbReference>
<keyword evidence="3" id="KW-1185">Reference proteome</keyword>
<dbReference type="AlphaFoldDB" id="A0AA39I4V0"/>
<proteinExistence type="predicted"/>
<reference evidence="2" key="1">
    <citation type="submission" date="2023-06" db="EMBL/GenBank/DDBJ databases">
        <title>Genomic analysis of the entomopathogenic nematode Steinernema hermaphroditum.</title>
        <authorList>
            <person name="Schwarz E.M."/>
            <person name="Heppert J.K."/>
            <person name="Baniya A."/>
            <person name="Schwartz H.T."/>
            <person name="Tan C.-H."/>
            <person name="Antoshechkin I."/>
            <person name="Sternberg P.W."/>
            <person name="Goodrich-Blair H."/>
            <person name="Dillman A.R."/>
        </authorList>
    </citation>
    <scope>NUCLEOTIDE SEQUENCE</scope>
    <source>
        <strain evidence="2">PS9179</strain>
        <tissue evidence="2">Whole animal</tissue>
    </source>
</reference>
<dbReference type="Proteomes" id="UP001175271">
    <property type="component" value="Unassembled WGS sequence"/>
</dbReference>
<dbReference type="SMART" id="SM00028">
    <property type="entry name" value="TPR"/>
    <property type="match status" value="3"/>
</dbReference>
<dbReference type="InterPro" id="IPR019734">
    <property type="entry name" value="TPR_rpt"/>
</dbReference>
<comment type="caution">
    <text evidence="2">The sequence shown here is derived from an EMBL/GenBank/DDBJ whole genome shotgun (WGS) entry which is preliminary data.</text>
</comment>
<sequence>MATFKYRTIAEDRELLDQANQLKDEANASYSKQEYINAAKLYHRCLLLVKSCAGTPLGEMFASLGDPDSDGAGEQTGVSEERENIKKEASHVVAKCYNNLAACILARNDRKPSDYERAVDYCQRVLNEDKDNEKALYRTGIAYMRMEKYGKAVDFLSKCPNNRDAAQQVIVCQQKLRDDRIAREEVIRRNFAKAQAREQGQQNPSSNGNLLQ</sequence>
<dbReference type="Gene3D" id="1.25.40.10">
    <property type="entry name" value="Tetratricopeptide repeat domain"/>
    <property type="match status" value="1"/>
</dbReference>
<evidence type="ECO:0000313" key="2">
    <source>
        <dbReference type="EMBL" id="KAK0417850.1"/>
    </source>
</evidence>
<organism evidence="2 3">
    <name type="scientific">Steinernema hermaphroditum</name>
    <dbReference type="NCBI Taxonomy" id="289476"/>
    <lineage>
        <taxon>Eukaryota</taxon>
        <taxon>Metazoa</taxon>
        <taxon>Ecdysozoa</taxon>
        <taxon>Nematoda</taxon>
        <taxon>Chromadorea</taxon>
        <taxon>Rhabditida</taxon>
        <taxon>Tylenchina</taxon>
        <taxon>Panagrolaimomorpha</taxon>
        <taxon>Strongyloidoidea</taxon>
        <taxon>Steinernematidae</taxon>
        <taxon>Steinernema</taxon>
    </lineage>
</organism>
<protein>
    <recommendedName>
        <fullName evidence="4">Tetratricopeptide repeat protein 9C</fullName>
    </recommendedName>
</protein>
<evidence type="ECO:0000313" key="3">
    <source>
        <dbReference type="Proteomes" id="UP001175271"/>
    </source>
</evidence>
<dbReference type="PANTHER" id="PTHR46512">
    <property type="entry name" value="PEPTIDYLPROLYL ISOMERASE"/>
    <property type="match status" value="1"/>
</dbReference>
<name>A0AA39I4V0_9BILA</name>
<evidence type="ECO:0000256" key="1">
    <source>
        <dbReference type="SAM" id="MobiDB-lite"/>
    </source>
</evidence>
<accession>A0AA39I4V0</accession>
<dbReference type="InterPro" id="IPR011990">
    <property type="entry name" value="TPR-like_helical_dom_sf"/>
</dbReference>